<evidence type="ECO:0000313" key="2">
    <source>
        <dbReference type="Proteomes" id="UP001266357"/>
    </source>
</evidence>
<gene>
    <name evidence="1" type="ORF">RM573_02865</name>
</gene>
<accession>A0ABU2ZX71</accession>
<dbReference type="EMBL" id="JAVRIF010000001">
    <property type="protein sequence ID" value="MDT0602529.1"/>
    <property type="molecule type" value="Genomic_DNA"/>
</dbReference>
<comment type="caution">
    <text evidence="1">The sequence shown here is derived from an EMBL/GenBank/DDBJ whole genome shotgun (WGS) entry which is preliminary data.</text>
</comment>
<dbReference type="Proteomes" id="UP001266357">
    <property type="component" value="Unassembled WGS sequence"/>
</dbReference>
<dbReference type="RefSeq" id="WP_311576934.1">
    <property type="nucleotide sequence ID" value="NZ_JAVRIF010000001.1"/>
</dbReference>
<keyword evidence="2" id="KW-1185">Reference proteome</keyword>
<name>A0ABU2ZX71_9GAMM</name>
<reference evidence="1 2" key="1">
    <citation type="submission" date="2023-09" db="EMBL/GenBank/DDBJ databases">
        <authorList>
            <person name="Rey-Velasco X."/>
        </authorList>
    </citation>
    <scope>NUCLEOTIDE SEQUENCE [LARGE SCALE GENOMIC DNA]</scope>
    <source>
        <strain evidence="1 2">W431</strain>
    </source>
</reference>
<proteinExistence type="predicted"/>
<sequence length="41" mass="4664">MKLTVINHYQFLSTGNIEDVIKNKINEQLDGMTINEVTPVC</sequence>
<protein>
    <submittedName>
        <fullName evidence="1">Uncharacterized protein</fullName>
    </submittedName>
</protein>
<organism evidence="1 2">
    <name type="scientific">Thalassotalea castellviae</name>
    <dbReference type="NCBI Taxonomy" id="3075612"/>
    <lineage>
        <taxon>Bacteria</taxon>
        <taxon>Pseudomonadati</taxon>
        <taxon>Pseudomonadota</taxon>
        <taxon>Gammaproteobacteria</taxon>
        <taxon>Alteromonadales</taxon>
        <taxon>Colwelliaceae</taxon>
        <taxon>Thalassotalea</taxon>
    </lineage>
</organism>
<evidence type="ECO:0000313" key="1">
    <source>
        <dbReference type="EMBL" id="MDT0602529.1"/>
    </source>
</evidence>